<comment type="caution">
    <text evidence="1">The sequence shown here is derived from an EMBL/GenBank/DDBJ whole genome shotgun (WGS) entry which is preliminary data.</text>
</comment>
<accession>A0A3S0ZTP3</accession>
<dbReference type="Proteomes" id="UP000271974">
    <property type="component" value="Unassembled WGS sequence"/>
</dbReference>
<evidence type="ECO:0000313" key="2">
    <source>
        <dbReference type="Proteomes" id="UP000271974"/>
    </source>
</evidence>
<reference evidence="1 2" key="1">
    <citation type="submission" date="2019-01" db="EMBL/GenBank/DDBJ databases">
        <title>A draft genome assembly of the solar-powered sea slug Elysia chlorotica.</title>
        <authorList>
            <person name="Cai H."/>
            <person name="Li Q."/>
            <person name="Fang X."/>
            <person name="Li J."/>
            <person name="Curtis N.E."/>
            <person name="Altenburger A."/>
            <person name="Shibata T."/>
            <person name="Feng M."/>
            <person name="Maeda T."/>
            <person name="Schwartz J.A."/>
            <person name="Shigenobu S."/>
            <person name="Lundholm N."/>
            <person name="Nishiyama T."/>
            <person name="Yang H."/>
            <person name="Hasebe M."/>
            <person name="Li S."/>
            <person name="Pierce S.K."/>
            <person name="Wang J."/>
        </authorList>
    </citation>
    <scope>NUCLEOTIDE SEQUENCE [LARGE SCALE GENOMIC DNA]</scope>
    <source>
        <strain evidence="1">EC2010</strain>
        <tissue evidence="1">Whole organism of an adult</tissue>
    </source>
</reference>
<keyword evidence="2" id="KW-1185">Reference proteome</keyword>
<proteinExistence type="predicted"/>
<feature type="non-terminal residue" evidence="1">
    <location>
        <position position="265"/>
    </location>
</feature>
<evidence type="ECO:0000313" key="1">
    <source>
        <dbReference type="EMBL" id="RUS82539.1"/>
    </source>
</evidence>
<sequence length="265" mass="29324">MSDVCRLRVYRLMSDVCRLRVYRLMSDVCRLRVYRLMSDVCRLRVYRLMSDVCGLRVYRLMSDVCGLRVYHAVLGSLCPARPAPVGVVLLDALQEGRQVLGHEQALERVAELLRHDAVEDEVDGAVDEHEDVHEVSQLDVDVLEEDLVHGADPGDDALRQLGDDEAEHHGHQHLGRAVVLRAGVVLDHARDVVEQARAALLGLLHGDDEQHGQVGQHDAGQHLDDHAVQPAHEVDVLGVAHGEVGRVHVEAAGALSARGVPHRRH</sequence>
<dbReference type="AlphaFoldDB" id="A0A3S0ZTP3"/>
<name>A0A3S0ZTP3_ELYCH</name>
<protein>
    <submittedName>
        <fullName evidence="1">Uncharacterized protein</fullName>
    </submittedName>
</protein>
<gene>
    <name evidence="1" type="ORF">EGW08_009711</name>
</gene>
<organism evidence="1 2">
    <name type="scientific">Elysia chlorotica</name>
    <name type="common">Eastern emerald elysia</name>
    <name type="synonym">Sea slug</name>
    <dbReference type="NCBI Taxonomy" id="188477"/>
    <lineage>
        <taxon>Eukaryota</taxon>
        <taxon>Metazoa</taxon>
        <taxon>Spiralia</taxon>
        <taxon>Lophotrochozoa</taxon>
        <taxon>Mollusca</taxon>
        <taxon>Gastropoda</taxon>
        <taxon>Heterobranchia</taxon>
        <taxon>Euthyneura</taxon>
        <taxon>Panpulmonata</taxon>
        <taxon>Sacoglossa</taxon>
        <taxon>Placobranchoidea</taxon>
        <taxon>Plakobranchidae</taxon>
        <taxon>Elysia</taxon>
    </lineage>
</organism>
<dbReference type="EMBL" id="RQTK01000282">
    <property type="protein sequence ID" value="RUS82539.1"/>
    <property type="molecule type" value="Genomic_DNA"/>
</dbReference>